<dbReference type="InterPro" id="IPR038253">
    <property type="entry name" value="SRP68_N_sf"/>
</dbReference>
<keyword evidence="8" id="KW-0733">Signal recognition particle</keyword>
<evidence type="ECO:0000256" key="10">
    <source>
        <dbReference type="ARBA" id="ARBA00023274"/>
    </source>
</evidence>
<reference evidence="13" key="1">
    <citation type="submission" date="2015-04" db="EMBL/GenBank/DDBJ databases">
        <title>The genome sequence of the plant pathogenic Rhizarian Plasmodiophora brassicae reveals insights in its biotrophic life cycle and the origin of chitin synthesis.</title>
        <authorList>
            <person name="Schwelm A."/>
            <person name="Fogelqvist J."/>
            <person name="Knaust A."/>
            <person name="Julke S."/>
            <person name="Lilja T."/>
            <person name="Dhandapani V."/>
            <person name="Bonilla-Rosso G."/>
            <person name="Karlsson M."/>
            <person name="Shevchenko A."/>
            <person name="Choi S.R."/>
            <person name="Kim H.G."/>
            <person name="Park J.Y."/>
            <person name="Lim Y.P."/>
            <person name="Ludwig-Muller J."/>
            <person name="Dixelius C."/>
        </authorList>
    </citation>
    <scope>NUCLEOTIDE SEQUENCE</scope>
    <source>
        <tissue evidence="13">Potato root galls</tissue>
    </source>
</reference>
<evidence type="ECO:0000256" key="4">
    <source>
        <dbReference type="ARBA" id="ARBA00009352"/>
    </source>
</evidence>
<dbReference type="InterPro" id="IPR026258">
    <property type="entry name" value="SRP68"/>
</dbReference>
<evidence type="ECO:0000256" key="1">
    <source>
        <dbReference type="ARBA" id="ARBA00004240"/>
    </source>
</evidence>
<protein>
    <recommendedName>
        <fullName evidence="11">Signal recognition particle subunit SRP68</fullName>
    </recommendedName>
    <alternativeName>
        <fullName evidence="12">Signal recognition particle 68 kDa protein</fullName>
    </alternativeName>
</protein>
<evidence type="ECO:0000256" key="8">
    <source>
        <dbReference type="ARBA" id="ARBA00023135"/>
    </source>
</evidence>
<keyword evidence="7" id="KW-0694">RNA-binding</keyword>
<evidence type="ECO:0000256" key="2">
    <source>
        <dbReference type="ARBA" id="ARBA00004496"/>
    </source>
</evidence>
<dbReference type="PANTHER" id="PTHR12860:SF0">
    <property type="entry name" value="SIGNAL RECOGNITION PARTICLE SUBUNIT SRP68"/>
    <property type="match status" value="1"/>
</dbReference>
<dbReference type="GO" id="GO:0008312">
    <property type="term" value="F:7S RNA binding"/>
    <property type="evidence" value="ECO:0007669"/>
    <property type="project" value="InterPro"/>
</dbReference>
<keyword evidence="9" id="KW-0539">Nucleus</keyword>
<dbReference type="GO" id="GO:0005829">
    <property type="term" value="C:cytosol"/>
    <property type="evidence" value="ECO:0007669"/>
    <property type="project" value="UniProtKB-ARBA"/>
</dbReference>
<comment type="similarity">
    <text evidence="4">Belongs to the SRP68 family.</text>
</comment>
<evidence type="ECO:0000256" key="6">
    <source>
        <dbReference type="ARBA" id="ARBA00022824"/>
    </source>
</evidence>
<dbReference type="CDD" id="cd15481">
    <property type="entry name" value="SRP68-RBD"/>
    <property type="match status" value="1"/>
</dbReference>
<name>A0A0H5R5V3_9EUKA</name>
<evidence type="ECO:0000256" key="7">
    <source>
        <dbReference type="ARBA" id="ARBA00022884"/>
    </source>
</evidence>
<dbReference type="GO" id="GO:0030942">
    <property type="term" value="F:endoplasmic reticulum signal peptide binding"/>
    <property type="evidence" value="ECO:0007669"/>
    <property type="project" value="InterPro"/>
</dbReference>
<dbReference type="GO" id="GO:0005783">
    <property type="term" value="C:endoplasmic reticulum"/>
    <property type="evidence" value="ECO:0007669"/>
    <property type="project" value="UniProtKB-SubCell"/>
</dbReference>
<dbReference type="GO" id="GO:0005730">
    <property type="term" value="C:nucleolus"/>
    <property type="evidence" value="ECO:0007669"/>
    <property type="project" value="UniProtKB-SubCell"/>
</dbReference>
<evidence type="ECO:0000256" key="9">
    <source>
        <dbReference type="ARBA" id="ARBA00023242"/>
    </source>
</evidence>
<proteinExistence type="inferred from homology"/>
<evidence type="ECO:0000256" key="12">
    <source>
        <dbReference type="ARBA" id="ARBA00083741"/>
    </source>
</evidence>
<sequence length="519" mass="58587">MSSEVQAPMPRISLDLFSEIHQSQLANGIRQRNFLRYRAYCSRRLRRLRKSVRFTHGKGKFVQKTLEPSMVSNVRHLLIIVNLCERAWSHAMEIKVDVNDKSNRSRFHMRRRLSKAMKWAEHLVHICEHTADVRTHLQAESYSSWMSGNVYLEKEEIGKALAAFSHSLKVLESLLGLVDKPSQQEIYQARIQALQPSIRYCQYKNKQENLGATDLSSMDDLDVVLSSKLEAARLEREQQIAANAVDHISWNGLMIPIKSDAVKTAVAKAVDLVAGITESTPVNAILACFDVLDVTRSVITTCLNSSDVSEPDKKSLELLLQFVAFNKTKVTLHRNIGLFTVLSSQINQASSKVTADDLIVICEKILANFSSIETQNCSMDVHSTSLFRAHRYYYMALKLSSQSEWAGASHFLQNSIDSYPKEEKAFILRSRQELIRTRMSTLSVGETQEIDSNAVPLLERLPYWSEGPGLILEIPPPFACTTCKPVQFDLAAAGLVYPDMDNKLSRRPAASGWLSRLWG</sequence>
<dbReference type="InterPro" id="IPR034652">
    <property type="entry name" value="SRP68-RBD"/>
</dbReference>
<keyword evidence="10" id="KW-0687">Ribonucleoprotein</keyword>
<keyword evidence="5" id="KW-0963">Cytoplasm</keyword>
<dbReference type="Gene3D" id="1.10.3450.40">
    <property type="entry name" value="Signal recognition particle, SRP68 subunit, RNA-binding domain"/>
    <property type="match status" value="1"/>
</dbReference>
<evidence type="ECO:0000256" key="5">
    <source>
        <dbReference type="ARBA" id="ARBA00022490"/>
    </source>
</evidence>
<dbReference type="PANTHER" id="PTHR12860">
    <property type="entry name" value="SIGNAL RECOGNITION PARTICLE 68 KDA PROTEIN"/>
    <property type="match status" value="1"/>
</dbReference>
<evidence type="ECO:0000256" key="3">
    <source>
        <dbReference type="ARBA" id="ARBA00004604"/>
    </source>
</evidence>
<evidence type="ECO:0000256" key="11">
    <source>
        <dbReference type="ARBA" id="ARBA00029498"/>
    </source>
</evidence>
<keyword evidence="6" id="KW-0256">Endoplasmic reticulum</keyword>
<dbReference type="GO" id="GO:0006614">
    <property type="term" value="P:SRP-dependent cotranslational protein targeting to membrane"/>
    <property type="evidence" value="ECO:0007669"/>
    <property type="project" value="InterPro"/>
</dbReference>
<dbReference type="EMBL" id="HACM01009061">
    <property type="protein sequence ID" value="CRZ09503.1"/>
    <property type="molecule type" value="Transcribed_RNA"/>
</dbReference>
<accession>A0A0H5R5V3</accession>
<comment type="subcellular location">
    <subcellularLocation>
        <location evidence="2">Cytoplasm</location>
    </subcellularLocation>
    <subcellularLocation>
        <location evidence="1">Endoplasmic reticulum</location>
    </subcellularLocation>
    <subcellularLocation>
        <location evidence="3">Nucleus</location>
        <location evidence="3">Nucleolus</location>
    </subcellularLocation>
</comment>
<evidence type="ECO:0000313" key="13">
    <source>
        <dbReference type="EMBL" id="CRZ09503.1"/>
    </source>
</evidence>
<dbReference type="FunFam" id="1.10.3450.40:FF:000001">
    <property type="entry name" value="Signal recognition particle subunit SRP68"/>
    <property type="match status" value="1"/>
</dbReference>
<dbReference type="Pfam" id="PF16969">
    <property type="entry name" value="SRP68"/>
    <property type="match status" value="1"/>
</dbReference>
<organism evidence="13">
    <name type="scientific">Spongospora subterranea</name>
    <dbReference type="NCBI Taxonomy" id="70186"/>
    <lineage>
        <taxon>Eukaryota</taxon>
        <taxon>Sar</taxon>
        <taxon>Rhizaria</taxon>
        <taxon>Endomyxa</taxon>
        <taxon>Phytomyxea</taxon>
        <taxon>Plasmodiophorida</taxon>
        <taxon>Plasmodiophoridae</taxon>
        <taxon>Spongospora</taxon>
    </lineage>
</organism>
<dbReference type="AlphaFoldDB" id="A0A0H5R5V3"/>
<dbReference type="GO" id="GO:0005047">
    <property type="term" value="F:signal recognition particle binding"/>
    <property type="evidence" value="ECO:0007669"/>
    <property type="project" value="InterPro"/>
</dbReference>
<dbReference type="GO" id="GO:0005786">
    <property type="term" value="C:signal recognition particle, endoplasmic reticulum targeting"/>
    <property type="evidence" value="ECO:0007669"/>
    <property type="project" value="UniProtKB-KW"/>
</dbReference>